<protein>
    <submittedName>
        <fullName evidence="1">Uncharacterized protein</fullName>
    </submittedName>
</protein>
<accession>A0AAP0R993</accession>
<dbReference type="EMBL" id="JBBPBK010000013">
    <property type="protein sequence ID" value="KAK9271936.1"/>
    <property type="molecule type" value="Genomic_DNA"/>
</dbReference>
<evidence type="ECO:0000313" key="2">
    <source>
        <dbReference type="Proteomes" id="UP001415857"/>
    </source>
</evidence>
<name>A0AAP0R993_LIQFO</name>
<keyword evidence="2" id="KW-1185">Reference proteome</keyword>
<organism evidence="1 2">
    <name type="scientific">Liquidambar formosana</name>
    <name type="common">Formosan gum</name>
    <dbReference type="NCBI Taxonomy" id="63359"/>
    <lineage>
        <taxon>Eukaryota</taxon>
        <taxon>Viridiplantae</taxon>
        <taxon>Streptophyta</taxon>
        <taxon>Embryophyta</taxon>
        <taxon>Tracheophyta</taxon>
        <taxon>Spermatophyta</taxon>
        <taxon>Magnoliopsida</taxon>
        <taxon>eudicotyledons</taxon>
        <taxon>Gunneridae</taxon>
        <taxon>Pentapetalae</taxon>
        <taxon>Saxifragales</taxon>
        <taxon>Altingiaceae</taxon>
        <taxon>Liquidambar</taxon>
    </lineage>
</organism>
<reference evidence="1 2" key="1">
    <citation type="journal article" date="2024" name="Plant J.">
        <title>Genome sequences and population genomics reveal climatic adaptation and genomic divergence between two closely related sweetgum species.</title>
        <authorList>
            <person name="Xu W.Q."/>
            <person name="Ren C.Q."/>
            <person name="Zhang X.Y."/>
            <person name="Comes H.P."/>
            <person name="Liu X.H."/>
            <person name="Li Y.G."/>
            <person name="Kettle C.J."/>
            <person name="Jalonen R."/>
            <person name="Gaisberger H."/>
            <person name="Ma Y.Z."/>
            <person name="Qiu Y.X."/>
        </authorList>
    </citation>
    <scope>NUCLEOTIDE SEQUENCE [LARGE SCALE GENOMIC DNA]</scope>
    <source>
        <strain evidence="1">Hangzhou</strain>
    </source>
</reference>
<proteinExistence type="predicted"/>
<evidence type="ECO:0000313" key="1">
    <source>
        <dbReference type="EMBL" id="KAK9271936.1"/>
    </source>
</evidence>
<dbReference type="Proteomes" id="UP001415857">
    <property type="component" value="Unassembled WGS sequence"/>
</dbReference>
<sequence>MGFFDVMPTILSNEIVTIYKKQILLNKREKNTRFTTCSIWAKQWFTTRKHSTIRRDKTQLEHDMINREVTWSLISSAAAEQKLSKSWLRFYQESYWTMIFGFYNSRK</sequence>
<comment type="caution">
    <text evidence="1">The sequence shown here is derived from an EMBL/GenBank/DDBJ whole genome shotgun (WGS) entry which is preliminary data.</text>
</comment>
<dbReference type="AlphaFoldDB" id="A0AAP0R993"/>
<gene>
    <name evidence="1" type="ORF">L1049_002303</name>
</gene>